<keyword evidence="2" id="KW-1185">Reference proteome</keyword>
<organism evidence="1 2">
    <name type="scientific">Fuscibacter oryzae</name>
    <dbReference type="NCBI Taxonomy" id="2803939"/>
    <lineage>
        <taxon>Bacteria</taxon>
        <taxon>Pseudomonadati</taxon>
        <taxon>Pseudomonadota</taxon>
        <taxon>Alphaproteobacteria</taxon>
        <taxon>Rhodobacterales</taxon>
        <taxon>Paracoccaceae</taxon>
        <taxon>Fuscibacter</taxon>
    </lineage>
</organism>
<dbReference type="RefSeq" id="WP_202659894.1">
    <property type="nucleotide sequence ID" value="NZ_JAESVP010000004.1"/>
</dbReference>
<name>A0A8J7MQ05_9RHOB</name>
<protein>
    <recommendedName>
        <fullName evidence="3">Molybdopterin guanine dinucleotide synthesis</fullName>
    </recommendedName>
</protein>
<dbReference type="Proteomes" id="UP000619033">
    <property type="component" value="Unassembled WGS sequence"/>
</dbReference>
<accession>A0A8J7MQ05</accession>
<evidence type="ECO:0000313" key="1">
    <source>
        <dbReference type="EMBL" id="MBL4928287.1"/>
    </source>
</evidence>
<reference evidence="1" key="1">
    <citation type="submission" date="2021-01" db="EMBL/GenBank/DDBJ databases">
        <title>Genome seq and assembly of Tabrizicola sp. KVB23.</title>
        <authorList>
            <person name="Chhetri G."/>
        </authorList>
    </citation>
    <scope>NUCLEOTIDE SEQUENCE</scope>
    <source>
        <strain evidence="1">KVB23</strain>
    </source>
</reference>
<dbReference type="EMBL" id="JAESVP010000004">
    <property type="protein sequence ID" value="MBL4928287.1"/>
    <property type="molecule type" value="Genomic_DNA"/>
</dbReference>
<evidence type="ECO:0000313" key="2">
    <source>
        <dbReference type="Proteomes" id="UP000619033"/>
    </source>
</evidence>
<sequence>MRRFDTVAVADWSATSGLSPARPSADAIWVGICRAGQVEDHYHRSRAVAEAQLVTLIAQETAAGRRLLIGFDFPMGYPTGFAARLTGQPGARAIWGWLAARITDDAQNRNNRFEVAATANRQLGNPGPFWGRPAGLSLLDLPPRKLADYPALCLAERRQVERLVPRAQPVWKLYTTGAAGGQALMGLPMIHRLAQTPGVAVWPFDPPTAPAVLAEVYPSLLSGPVAATADPIRDRAQVRLLSRALWAAPAPLFDVPATEEGWILGAGHAALLAASCA</sequence>
<dbReference type="AlphaFoldDB" id="A0A8J7MQ05"/>
<gene>
    <name evidence="1" type="ORF">JI744_09240</name>
</gene>
<evidence type="ECO:0008006" key="3">
    <source>
        <dbReference type="Google" id="ProtNLM"/>
    </source>
</evidence>
<proteinExistence type="predicted"/>
<comment type="caution">
    <text evidence="1">The sequence shown here is derived from an EMBL/GenBank/DDBJ whole genome shotgun (WGS) entry which is preliminary data.</text>
</comment>